<feature type="transmembrane region" description="Helical" evidence="5">
    <location>
        <begin position="74"/>
        <end position="94"/>
    </location>
</feature>
<evidence type="ECO:0000256" key="2">
    <source>
        <dbReference type="ARBA" id="ARBA00022692"/>
    </source>
</evidence>
<keyword evidence="2 5" id="KW-0812">Transmembrane</keyword>
<evidence type="ECO:0000313" key="8">
    <source>
        <dbReference type="Proteomes" id="UP000007721"/>
    </source>
</evidence>
<dbReference type="GO" id="GO:0016020">
    <property type="term" value="C:membrane"/>
    <property type="evidence" value="ECO:0007669"/>
    <property type="project" value="UniProtKB-SubCell"/>
</dbReference>
<evidence type="ECO:0000259" key="6">
    <source>
        <dbReference type="Pfam" id="PF13664"/>
    </source>
</evidence>
<dbReference type="RefSeq" id="WP_012647017.1">
    <property type="nucleotide sequence ID" value="NC_011979.1"/>
</dbReference>
<feature type="domain" description="TMEM205-like" evidence="6">
    <location>
        <begin position="10"/>
        <end position="104"/>
    </location>
</feature>
<dbReference type="STRING" id="316067.Geob_1931"/>
<keyword evidence="8" id="KW-1185">Reference proteome</keyword>
<evidence type="ECO:0000256" key="3">
    <source>
        <dbReference type="ARBA" id="ARBA00022989"/>
    </source>
</evidence>
<reference evidence="7 8" key="1">
    <citation type="submission" date="2009-01" db="EMBL/GenBank/DDBJ databases">
        <title>Complete sequence of Geobacter sp. FRC-32.</title>
        <authorList>
            <consortium name="US DOE Joint Genome Institute"/>
            <person name="Lucas S."/>
            <person name="Copeland A."/>
            <person name="Lapidus A."/>
            <person name="Glavina del Rio T."/>
            <person name="Dalin E."/>
            <person name="Tice H."/>
            <person name="Bruce D."/>
            <person name="Goodwin L."/>
            <person name="Pitluck S."/>
            <person name="Saunders E."/>
            <person name="Brettin T."/>
            <person name="Detter J.C."/>
            <person name="Han C."/>
            <person name="Larimer F."/>
            <person name="Land M."/>
            <person name="Hauser L."/>
            <person name="Kyrpides N."/>
            <person name="Ovchinnikova G."/>
            <person name="Kostka J."/>
            <person name="Richardson P."/>
        </authorList>
    </citation>
    <scope>NUCLEOTIDE SEQUENCE [LARGE SCALE GENOMIC DNA]</scope>
    <source>
        <strain evidence="8">DSM 22248 / JCM 15807 / FRC-32</strain>
    </source>
</reference>
<gene>
    <name evidence="7" type="ordered locus">Geob_1931</name>
</gene>
<evidence type="ECO:0000313" key="7">
    <source>
        <dbReference type="EMBL" id="ACM20288.1"/>
    </source>
</evidence>
<dbReference type="KEGG" id="geo:Geob_1931"/>
<sequence length="146" mass="15988">MQILAVIYRLAVALWLGGVGIFTFIVTPIVFKSFGRDMAGRIVGEIFPAYFRWGLVCGAVALASLLVLRGRNFVPSLAIIVVMLIMTSFSAFHIEPRLASLKKEIPSFETTAKDHPLRREFTRLHAVSAVSNLSVFGGGVLLVILL</sequence>
<dbReference type="AlphaFoldDB" id="B9M822"/>
<organism evidence="7 8">
    <name type="scientific">Geotalea daltonii (strain DSM 22248 / JCM 15807 / FRC-32)</name>
    <name type="common">Geobacter daltonii</name>
    <dbReference type="NCBI Taxonomy" id="316067"/>
    <lineage>
        <taxon>Bacteria</taxon>
        <taxon>Pseudomonadati</taxon>
        <taxon>Thermodesulfobacteriota</taxon>
        <taxon>Desulfuromonadia</taxon>
        <taxon>Geobacterales</taxon>
        <taxon>Geobacteraceae</taxon>
        <taxon>Geotalea</taxon>
    </lineage>
</organism>
<dbReference type="OrthoDB" id="5397209at2"/>
<dbReference type="Pfam" id="PF13664">
    <property type="entry name" value="DUF4149"/>
    <property type="match status" value="1"/>
</dbReference>
<evidence type="ECO:0000256" key="4">
    <source>
        <dbReference type="ARBA" id="ARBA00023136"/>
    </source>
</evidence>
<keyword evidence="3 5" id="KW-1133">Transmembrane helix</keyword>
<evidence type="ECO:0000256" key="5">
    <source>
        <dbReference type="SAM" id="Phobius"/>
    </source>
</evidence>
<keyword evidence="4 5" id="KW-0472">Membrane</keyword>
<dbReference type="Proteomes" id="UP000007721">
    <property type="component" value="Chromosome"/>
</dbReference>
<evidence type="ECO:0000256" key="1">
    <source>
        <dbReference type="ARBA" id="ARBA00004370"/>
    </source>
</evidence>
<protein>
    <submittedName>
        <fullName evidence="7">Membrane protein, putative</fullName>
    </submittedName>
</protein>
<accession>B9M822</accession>
<name>B9M822_GEODF</name>
<proteinExistence type="predicted"/>
<dbReference type="InterPro" id="IPR025423">
    <property type="entry name" value="TMEM205-like"/>
</dbReference>
<dbReference type="HOGENOM" id="CLU_145369_0_0_7"/>
<comment type="subcellular location">
    <subcellularLocation>
        <location evidence="1">Membrane</location>
    </subcellularLocation>
</comment>
<feature type="transmembrane region" description="Helical" evidence="5">
    <location>
        <begin position="50"/>
        <end position="68"/>
    </location>
</feature>
<feature type="transmembrane region" description="Helical" evidence="5">
    <location>
        <begin position="124"/>
        <end position="145"/>
    </location>
</feature>
<dbReference type="EMBL" id="CP001390">
    <property type="protein sequence ID" value="ACM20288.1"/>
    <property type="molecule type" value="Genomic_DNA"/>
</dbReference>
<feature type="transmembrane region" description="Helical" evidence="5">
    <location>
        <begin position="6"/>
        <end position="30"/>
    </location>
</feature>